<gene>
    <name evidence="2" type="ORF">B0W44_10380</name>
</gene>
<dbReference type="STRING" id="1471761.B0W44_10380"/>
<dbReference type="KEGG" id="ntr:B0W44_10380"/>
<evidence type="ECO:0000313" key="3">
    <source>
        <dbReference type="Proteomes" id="UP000188603"/>
    </source>
</evidence>
<dbReference type="GO" id="GO:0004519">
    <property type="term" value="F:endonuclease activity"/>
    <property type="evidence" value="ECO:0007669"/>
    <property type="project" value="UniProtKB-KW"/>
</dbReference>
<dbReference type="InterPro" id="IPR036237">
    <property type="entry name" value="Xyl_isomerase-like_sf"/>
</dbReference>
<keyword evidence="3" id="KW-1185">Reference proteome</keyword>
<accession>A0A1U9K7U8</accession>
<dbReference type="InterPro" id="IPR050312">
    <property type="entry name" value="IolE/XylAMocC-like"/>
</dbReference>
<name>A0A1U9K7U8_9BACL</name>
<dbReference type="AlphaFoldDB" id="A0A1U9K7U8"/>
<keyword evidence="2" id="KW-0378">Hydrolase</keyword>
<proteinExistence type="predicted"/>
<feature type="domain" description="Xylose isomerase-like TIM barrel" evidence="1">
    <location>
        <begin position="20"/>
        <end position="249"/>
    </location>
</feature>
<dbReference type="SUPFAM" id="SSF51658">
    <property type="entry name" value="Xylose isomerase-like"/>
    <property type="match status" value="1"/>
</dbReference>
<dbReference type="InterPro" id="IPR013022">
    <property type="entry name" value="Xyl_isomerase-like_TIM-brl"/>
</dbReference>
<evidence type="ECO:0000259" key="1">
    <source>
        <dbReference type="Pfam" id="PF01261"/>
    </source>
</evidence>
<dbReference type="EMBL" id="CP019699">
    <property type="protein sequence ID" value="AQS56114.1"/>
    <property type="molecule type" value="Genomic_DNA"/>
</dbReference>
<organism evidence="2 3">
    <name type="scientific">Novibacillus thermophilus</name>
    <dbReference type="NCBI Taxonomy" id="1471761"/>
    <lineage>
        <taxon>Bacteria</taxon>
        <taxon>Bacillati</taxon>
        <taxon>Bacillota</taxon>
        <taxon>Bacilli</taxon>
        <taxon>Bacillales</taxon>
        <taxon>Thermoactinomycetaceae</taxon>
        <taxon>Novibacillus</taxon>
    </lineage>
</organism>
<dbReference type="PANTHER" id="PTHR12110">
    <property type="entry name" value="HYDROXYPYRUVATE ISOMERASE"/>
    <property type="match status" value="1"/>
</dbReference>
<sequence>MLKTGLCSVTFRKFSAEKIVELAAKAGLEGIEWGGDVHVPPGNFIRAAEVGKMTREAGLEVVSYGSYYRVGCGDENEAAFETVLETAVQMKAPAIRVWAGNRGSDEADEEDWERVVIDSKRMASLAEMKGLSVNYEYHGGTLTDTKESALRLMKEVNHHRLGIYWQPAVGQDIRSRLASIQDIRRWLAHVHVFHWDQKQNRLPLVEGVAEWEHYLSLLMDTKFDRYVMLEFVKEDNPEQFLQDAKVLKELVQEQTR</sequence>
<dbReference type="Gene3D" id="3.20.20.150">
    <property type="entry name" value="Divalent-metal-dependent TIM barrel enzymes"/>
    <property type="match status" value="1"/>
</dbReference>
<dbReference type="Pfam" id="PF01261">
    <property type="entry name" value="AP_endonuc_2"/>
    <property type="match status" value="1"/>
</dbReference>
<keyword evidence="2" id="KW-0540">Nuclease</keyword>
<protein>
    <submittedName>
        <fullName evidence="2">AP endonuclease</fullName>
    </submittedName>
</protein>
<dbReference type="OrthoDB" id="9815124at2"/>
<reference evidence="2 3" key="1">
    <citation type="journal article" date="2015" name="Int. J. Syst. Evol. Microbiol.">
        <title>Novibacillus thermophilus gen. nov., sp. nov., a Gram-staining-negative and moderately thermophilic member of the family Thermoactinomycetaceae.</title>
        <authorList>
            <person name="Yang G."/>
            <person name="Chen J."/>
            <person name="Zhou S."/>
        </authorList>
    </citation>
    <scope>NUCLEOTIDE SEQUENCE [LARGE SCALE GENOMIC DNA]</scope>
    <source>
        <strain evidence="2 3">SG-1</strain>
    </source>
</reference>
<dbReference type="Proteomes" id="UP000188603">
    <property type="component" value="Chromosome"/>
</dbReference>
<evidence type="ECO:0000313" key="2">
    <source>
        <dbReference type="EMBL" id="AQS56114.1"/>
    </source>
</evidence>
<dbReference type="PANTHER" id="PTHR12110:SF41">
    <property type="entry name" value="INOSOSE DEHYDRATASE"/>
    <property type="match status" value="1"/>
</dbReference>
<keyword evidence="2" id="KW-0255">Endonuclease</keyword>